<dbReference type="OrthoDB" id="120096at2759"/>
<dbReference type="RefSeq" id="XP_067817262.1">
    <property type="nucleotide sequence ID" value="XM_067964090.1"/>
</dbReference>
<dbReference type="KEGG" id="blac:94349761"/>
<dbReference type="EMBL" id="SHOA02000005">
    <property type="protein sequence ID" value="TDH67763.1"/>
    <property type="molecule type" value="Genomic_DNA"/>
</dbReference>
<reference evidence="1 2" key="1">
    <citation type="journal article" date="2021" name="Genome Biol.">
        <title>AFLAP: assembly-free linkage analysis pipeline using k-mers from genome sequencing data.</title>
        <authorList>
            <person name="Fletcher K."/>
            <person name="Zhang L."/>
            <person name="Gil J."/>
            <person name="Han R."/>
            <person name="Cavanaugh K."/>
            <person name="Michelmore R."/>
        </authorList>
    </citation>
    <scope>NUCLEOTIDE SEQUENCE [LARGE SCALE GENOMIC DNA]</scope>
    <source>
        <strain evidence="1 2">SF5</strain>
    </source>
</reference>
<evidence type="ECO:0000313" key="2">
    <source>
        <dbReference type="Proteomes" id="UP000294530"/>
    </source>
</evidence>
<name>A0A976FJH0_BRELC</name>
<dbReference type="PANTHER" id="PTHR13510:SF44">
    <property type="entry name" value="RABENOSYN-5"/>
    <property type="match status" value="1"/>
</dbReference>
<proteinExistence type="predicted"/>
<dbReference type="GeneID" id="94349761"/>
<dbReference type="Proteomes" id="UP000294530">
    <property type="component" value="Unassembled WGS sequence"/>
</dbReference>
<evidence type="ECO:0008006" key="3">
    <source>
        <dbReference type="Google" id="ProtNLM"/>
    </source>
</evidence>
<gene>
    <name evidence="1" type="ORF">CCR75_006016</name>
</gene>
<evidence type="ECO:0000313" key="1">
    <source>
        <dbReference type="EMBL" id="TDH67763.1"/>
    </source>
</evidence>
<accession>A0A976FJH0</accession>
<sequence length="576" mass="64130">MKGVAPFTPTLVTPDQALRYERQAQELLGDTLREFDAHVAACKSGENPLHDKWHWKALKMHESLDVYKERQPTHPALNVIPSKMSFETMSSHSFDSVIDQPVKPAQAVAMAAFTPEMPLSASSEAVTGSSSIASVVITGHISGSLNDAMYGVVATDTAELQLRLRYMADAAVLDTAMINCIHKPSADEPFRFLGLQWLVRGEPSRKKTSSRHSRDFVLLVASGVVQHKIAATAEIQEIGYNLYQSVDIQDCEGLETPKLTRGWLSTCLLFAPIQNSQNHMSVFSRGFADFKGKMQDHQATSMMATLMLAGATQATTCGQHKKLSWLLSSKGAAEEFRQMQPKSEASLKCCGICERKFGILSSVASCNLCLVSICSRCRISRDLCFVKRPSNIMQHRNQSEDQDATIQVQRRVAVFCKNCKVTASNLDARVMVRRQVEAGKKQRDDNSKVCRISGGKTTFLDTPGDLKLESSDPLIALSLSSFQDRDSINEETRLELTSYKHRLQHQHQYAGEEPELSCIRLSAPDMESSQAELVRRMQELQMKSESVYQLTSQMNVGMRYQHIYPSNSSAFISELD</sequence>
<dbReference type="PANTHER" id="PTHR13510">
    <property type="entry name" value="FYVE-FINGER-CONTAINING RAB5 EFFECTOR PROTEIN RABENOSYN-5-RELATED"/>
    <property type="match status" value="1"/>
</dbReference>
<protein>
    <recommendedName>
        <fullName evidence="3">FYVE-type domain-containing protein</fullName>
    </recommendedName>
</protein>
<organism evidence="1 2">
    <name type="scientific">Bremia lactucae</name>
    <name type="common">Lettuce downy mildew</name>
    <dbReference type="NCBI Taxonomy" id="4779"/>
    <lineage>
        <taxon>Eukaryota</taxon>
        <taxon>Sar</taxon>
        <taxon>Stramenopiles</taxon>
        <taxon>Oomycota</taxon>
        <taxon>Peronosporomycetes</taxon>
        <taxon>Peronosporales</taxon>
        <taxon>Peronosporaceae</taxon>
        <taxon>Bremia</taxon>
    </lineage>
</organism>
<comment type="caution">
    <text evidence="1">The sequence shown here is derived from an EMBL/GenBank/DDBJ whole genome shotgun (WGS) entry which is preliminary data.</text>
</comment>
<dbReference type="InterPro" id="IPR052727">
    <property type="entry name" value="Rab4/Rab5_effector"/>
</dbReference>
<keyword evidence="2" id="KW-1185">Reference proteome</keyword>
<dbReference type="AlphaFoldDB" id="A0A976FJH0"/>